<reference evidence="5" key="1">
    <citation type="submission" date="2021-02" db="EMBL/GenBank/DDBJ databases">
        <authorList>
            <person name="Nowell W R."/>
        </authorList>
    </citation>
    <scope>NUCLEOTIDE SEQUENCE</scope>
</reference>
<protein>
    <recommendedName>
        <fullName evidence="4">Alpha-2-macroglobulin domain-containing protein</fullName>
    </recommendedName>
</protein>
<dbReference type="InterPro" id="IPR036595">
    <property type="entry name" value="A-macroglobulin_rcpt-bd_sf"/>
</dbReference>
<evidence type="ECO:0000313" key="6">
    <source>
        <dbReference type="Proteomes" id="UP000681722"/>
    </source>
</evidence>
<dbReference type="SUPFAM" id="SSF48239">
    <property type="entry name" value="Terpenoid cyclases/Protein prenyltransferases"/>
    <property type="match status" value="1"/>
</dbReference>
<dbReference type="InterPro" id="IPR001599">
    <property type="entry name" value="Macroglobln_a2"/>
</dbReference>
<dbReference type="AlphaFoldDB" id="A0A8S2SQW4"/>
<feature type="non-terminal residue" evidence="5">
    <location>
        <position position="1250"/>
    </location>
</feature>
<name>A0A8S2SQW4_9BILA</name>
<dbReference type="Gene3D" id="1.50.10.20">
    <property type="match status" value="1"/>
</dbReference>
<dbReference type="Gene3D" id="2.60.40.690">
    <property type="entry name" value="Alpha-macroglobulin, receptor-binding domain"/>
    <property type="match status" value="1"/>
</dbReference>
<evidence type="ECO:0000256" key="2">
    <source>
        <dbReference type="ARBA" id="ARBA00022966"/>
    </source>
</evidence>
<evidence type="ECO:0000256" key="1">
    <source>
        <dbReference type="ARBA" id="ARBA00022729"/>
    </source>
</evidence>
<dbReference type="Proteomes" id="UP000681722">
    <property type="component" value="Unassembled WGS sequence"/>
</dbReference>
<dbReference type="InterPro" id="IPR013783">
    <property type="entry name" value="Ig-like_fold"/>
</dbReference>
<dbReference type="SMART" id="SM01360">
    <property type="entry name" value="A2M"/>
    <property type="match status" value="1"/>
</dbReference>
<evidence type="ECO:0000256" key="3">
    <source>
        <dbReference type="SAM" id="MobiDB-lite"/>
    </source>
</evidence>
<proteinExistence type="predicted"/>
<organism evidence="5 6">
    <name type="scientific">Didymodactylos carnosus</name>
    <dbReference type="NCBI Taxonomy" id="1234261"/>
    <lineage>
        <taxon>Eukaryota</taxon>
        <taxon>Metazoa</taxon>
        <taxon>Spiralia</taxon>
        <taxon>Gnathifera</taxon>
        <taxon>Rotifera</taxon>
        <taxon>Eurotatoria</taxon>
        <taxon>Bdelloidea</taxon>
        <taxon>Philodinida</taxon>
        <taxon>Philodinidae</taxon>
        <taxon>Didymodactylos</taxon>
    </lineage>
</organism>
<dbReference type="InterPro" id="IPR008930">
    <property type="entry name" value="Terpenoid_cyclase/PrenylTrfase"/>
</dbReference>
<dbReference type="Pfam" id="PF00207">
    <property type="entry name" value="A2M"/>
    <property type="match status" value="1"/>
</dbReference>
<keyword evidence="1" id="KW-0732">Signal</keyword>
<sequence length="1250" mass="143509">VSAKRPDGKPIQIENVLVNLTMLFESEKQKSVEIKDLYTRGRTDVGLFNVEIPENCTGVLLTLIPLGEDGQHHGYRTQDIVLKPVPKRRETGGELTIEMMTASRMGSKQQQPEVISTMILSIDKPIRFYIQLLPSKLIQQHPESLNMNYVLLTNGCIALSGIFRIQLTKECQTMQPCATKSEQNPFTPPQYVYNGTLELIMTRQMVPYSTLLVYTLNPNSGINVAESYPAHGTMDYEGNDKKHHTIDEEDILLVHVGSGNIKVSSKAKGYNRMDLVLNGLPDSTVVVNVFEFDAINRGLRSDITIERLLKYYTTYEYVPIKGMPTSTSSEEDKEKLVQSRGFKGTDRKYLEEVSRQKTSTGRQYNVHIDKNDYVLSVGMPQRVVYTQQQGSKMPGEQPMKRRIEEPETSDDDDEQKQQGGEYRPESGLSVVSDFGTLVVPKELQHIGLSTVMDEFRRHSLMNSKDSYTVRDDTRQLLQEYMQETDSTYTLPPYILEEESRSPYYSSILFSQTKLDQQGQGKLQLPKIKPFSTWMATGFSMNPTYGLGIAQPFHLPASQGLYLLAKMPRKVQVSEKILLSHSINNYLTKDVQNVVVRIRSSPDFDVIEHQPQGEEKLIQMTNDYVIQIPSMKMDSSVIRHIIVVPKRAGVMSVVMEVESEFGGDWEILSIHVRESSLNREEMSNKLFDLTEKSTYGPITEKINSSPNLRMVKVCVSGTMLDYLIRNYIMETKSFIGVDIPLIRLWRGLLLRRYLNEIQQSEHALMNMTVNNITRNYQTLQLFTDVNGIYGYQFDTKKNQSNLFLSTVALGAMLSPLMPFRDIIAINRTLTWILKQQRQDGSFHEMGPCYYQRFCTSEYRRDFMTSLVVYFLSHGNLTRYLPSSIRQQLYGTSDSEQQSPMFRAKRYLESRLDQVKSCMLTTTLMELALIQSHKLPTELQQKIHQRIQERQLITEEDGFKSVKIDNEADITIANKLLLNALTLSIYAHYNDFKTTSTLSRWIVSKLNDAIFITKAWVHSDCLLRCHMKLTGEKFNIVVDMTVDGRRQQFCVDETNREITQKWNSTKPVQQLTYTVSGKGMVDIAIGQVFVDKEQITPPPTQEINVQQEFQPVSWLSEIKAKTCLTYIPKQQEQDGKLANVNSILIVEVQLPSGTRVNLRQIGFFAERYSQLVYYYYRRHRHTMVFCVQFPIEQQSQSKPLCMEWSVERLSTVINQQAVEVRAYDYLTAEICSKKLYNVVDAIQPQLLGYSLD</sequence>
<dbReference type="GO" id="GO:0005615">
    <property type="term" value="C:extracellular space"/>
    <property type="evidence" value="ECO:0007669"/>
    <property type="project" value="InterPro"/>
</dbReference>
<dbReference type="Pfam" id="PF07678">
    <property type="entry name" value="TED_complement"/>
    <property type="match status" value="1"/>
</dbReference>
<feature type="domain" description="Alpha-2-macroglobulin" evidence="4">
    <location>
        <begin position="506"/>
        <end position="597"/>
    </location>
</feature>
<keyword evidence="2" id="KW-0882">Thioester bond</keyword>
<accession>A0A8S2SQW4</accession>
<dbReference type="SUPFAM" id="SSF49410">
    <property type="entry name" value="Alpha-macroglobulin receptor domain"/>
    <property type="match status" value="1"/>
</dbReference>
<feature type="non-terminal residue" evidence="5">
    <location>
        <position position="1"/>
    </location>
</feature>
<dbReference type="OrthoDB" id="9998011at2759"/>
<dbReference type="EMBL" id="CAJOBC010068828">
    <property type="protein sequence ID" value="CAF4235520.1"/>
    <property type="molecule type" value="Genomic_DNA"/>
</dbReference>
<dbReference type="InterPro" id="IPR009048">
    <property type="entry name" value="A-macroglobulin_rcpt-bd"/>
</dbReference>
<dbReference type="Gene3D" id="2.60.40.10">
    <property type="entry name" value="Immunoglobulins"/>
    <property type="match status" value="1"/>
</dbReference>
<evidence type="ECO:0000313" key="5">
    <source>
        <dbReference type="EMBL" id="CAF4235520.1"/>
    </source>
</evidence>
<dbReference type="PANTHER" id="PTHR11412">
    <property type="entry name" value="MACROGLOBULIN / COMPLEMENT"/>
    <property type="match status" value="1"/>
</dbReference>
<dbReference type="PANTHER" id="PTHR11412:SF136">
    <property type="entry name" value="CD109 ANTIGEN"/>
    <property type="match status" value="1"/>
</dbReference>
<evidence type="ECO:0000259" key="4">
    <source>
        <dbReference type="SMART" id="SM01360"/>
    </source>
</evidence>
<gene>
    <name evidence="5" type="ORF">SRO942_LOCUS31916</name>
</gene>
<dbReference type="InterPro" id="IPR011626">
    <property type="entry name" value="Alpha-macroglobulin_TED"/>
</dbReference>
<comment type="caution">
    <text evidence="5">The sequence shown here is derived from an EMBL/GenBank/DDBJ whole genome shotgun (WGS) entry which is preliminary data.</text>
</comment>
<dbReference type="InterPro" id="IPR050473">
    <property type="entry name" value="A2M/Complement_sys"/>
</dbReference>
<dbReference type="Pfam" id="PF07677">
    <property type="entry name" value="A2M_recep"/>
    <property type="match status" value="1"/>
</dbReference>
<dbReference type="GO" id="GO:0004866">
    <property type="term" value="F:endopeptidase inhibitor activity"/>
    <property type="evidence" value="ECO:0007669"/>
    <property type="project" value="InterPro"/>
</dbReference>
<feature type="region of interest" description="Disordered" evidence="3">
    <location>
        <begin position="387"/>
        <end position="427"/>
    </location>
</feature>